<feature type="domain" description="Homing endonuclease LAGLIDADG" evidence="1">
    <location>
        <begin position="8"/>
        <end position="104"/>
    </location>
</feature>
<protein>
    <submittedName>
        <fullName evidence="2">Putative site-specific DNA endonuclease</fullName>
    </submittedName>
</protein>
<dbReference type="GO" id="GO:0005739">
    <property type="term" value="C:mitochondrion"/>
    <property type="evidence" value="ECO:0007669"/>
    <property type="project" value="UniProtKB-ARBA"/>
</dbReference>
<sequence>MKLETQWIVGFVEGTGCFHVSINPNLEARQSLLPEFSVVQHKKNVQILYALKTYFCCGVVQGDGNVMIYRVRNLNHLTKIIIPFFEKHLLKTKQRIAFQKFRTILLKMERKEYLTVEGFEKIKTLSKDLDANV</sequence>
<dbReference type="PANTHER" id="PTHR36181">
    <property type="entry name" value="INTRON-ENCODED ENDONUCLEASE AI3-RELATED"/>
    <property type="match status" value="1"/>
</dbReference>
<name>Q8W9T6_MESVI</name>
<dbReference type="RefSeq" id="YP_665682.1">
    <property type="nucleotide sequence ID" value="NC_008240.1"/>
</dbReference>
<geneLocation type="mitochondrion" evidence="2"/>
<proteinExistence type="predicted"/>
<dbReference type="InterPro" id="IPR051289">
    <property type="entry name" value="LAGLIDADG_Endonuclease"/>
</dbReference>
<keyword evidence="2" id="KW-0496">Mitochondrion</keyword>
<evidence type="ECO:0000313" key="2">
    <source>
        <dbReference type="EMBL" id="AAL36722.1"/>
    </source>
</evidence>
<dbReference type="Gene3D" id="3.10.28.10">
    <property type="entry name" value="Homing endonucleases"/>
    <property type="match status" value="1"/>
</dbReference>
<dbReference type="AlphaFoldDB" id="Q8W9T6"/>
<dbReference type="GO" id="GO:0004519">
    <property type="term" value="F:endonuclease activity"/>
    <property type="evidence" value="ECO:0007669"/>
    <property type="project" value="UniProtKB-KW"/>
</dbReference>
<dbReference type="SUPFAM" id="SSF55608">
    <property type="entry name" value="Homing endonucleases"/>
    <property type="match status" value="1"/>
</dbReference>
<reference evidence="2" key="1">
    <citation type="journal article" date="2002" name="Mol. Biol. Evol.">
        <title>The complete mitochondrial DNA sequence of Mesostigma viride identifies this green alga as the earliest green plant divergence and predicts a highly compact mitochondrial genome in the ancestor of all green plants.</title>
        <authorList>
            <person name="Turmel M."/>
            <person name="Otis C."/>
            <person name="Lemieux C."/>
        </authorList>
    </citation>
    <scope>NUCLEOTIDE SEQUENCE</scope>
    <source>
        <strain evidence="2">NIES-296</strain>
    </source>
</reference>
<keyword evidence="2" id="KW-0255">Endonuclease</keyword>
<organism evidence="2">
    <name type="scientific">Mesostigma viride</name>
    <name type="common">Green alga</name>
    <dbReference type="NCBI Taxonomy" id="41882"/>
    <lineage>
        <taxon>Eukaryota</taxon>
        <taxon>Viridiplantae</taxon>
        <taxon>Streptophyta</taxon>
        <taxon>Mesostigmatophyceae</taxon>
        <taxon>Mesostigmatales</taxon>
        <taxon>Mesostigmataceae</taxon>
        <taxon>Mesostigma</taxon>
    </lineage>
</organism>
<dbReference type="InterPro" id="IPR027434">
    <property type="entry name" value="Homing_endonucl"/>
</dbReference>
<evidence type="ECO:0000259" key="1">
    <source>
        <dbReference type="Pfam" id="PF00961"/>
    </source>
</evidence>
<dbReference type="InterPro" id="IPR004860">
    <property type="entry name" value="LAGLIDADG_dom"/>
</dbReference>
<accession>Q8W9T6</accession>
<dbReference type="EMBL" id="AF353999">
    <property type="protein sequence ID" value="AAL36722.1"/>
    <property type="molecule type" value="Genomic_DNA"/>
</dbReference>
<keyword evidence="2" id="KW-0378">Hydrolase</keyword>
<gene>
    <name evidence="2" type="primary">orf133</name>
</gene>
<dbReference type="PANTHER" id="PTHR36181:SF2">
    <property type="entry name" value="INTRON-ENCODED ENDONUCLEASE AI3-RELATED"/>
    <property type="match status" value="1"/>
</dbReference>
<dbReference type="Pfam" id="PF00961">
    <property type="entry name" value="LAGLIDADG_1"/>
    <property type="match status" value="1"/>
</dbReference>
<dbReference type="GeneID" id="4178123"/>
<keyword evidence="2" id="KW-0540">Nuclease</keyword>